<evidence type="ECO:0000313" key="2">
    <source>
        <dbReference type="Proteomes" id="UP000001950"/>
    </source>
</evidence>
<dbReference type="OrthoDB" id="366133at2759"/>
<evidence type="ECO:0000313" key="1">
    <source>
        <dbReference type="EMBL" id="CAI74874.1"/>
    </source>
</evidence>
<keyword evidence="2" id="KW-1185">Reference proteome</keyword>
<dbReference type="EMBL" id="CR940348">
    <property type="protein sequence ID" value="CAI74874.1"/>
    <property type="molecule type" value="Genomic_DNA"/>
</dbReference>
<accession>Q4UDG5</accession>
<gene>
    <name evidence="1" type="ORF">TA15880</name>
</gene>
<dbReference type="Proteomes" id="UP000001950">
    <property type="component" value="Chromosome 2"/>
</dbReference>
<protein>
    <submittedName>
        <fullName evidence="1">Uncharacterized protein</fullName>
    </submittedName>
</protein>
<proteinExistence type="predicted"/>
<dbReference type="KEGG" id="tan:TA15880"/>
<dbReference type="AlphaFoldDB" id="Q4UDG5"/>
<name>Q4UDG5_THEAN</name>
<dbReference type="GeneID" id="3861861"/>
<dbReference type="RefSeq" id="XP_952606.1">
    <property type="nucleotide sequence ID" value="XM_947513.1"/>
</dbReference>
<dbReference type="InParanoid" id="Q4UDG5"/>
<reference evidence="1 2" key="1">
    <citation type="journal article" date="2005" name="Science">
        <title>Genome of the host-cell transforming parasite Theileria annulata compared with T. parva.</title>
        <authorList>
            <person name="Pain A."/>
            <person name="Renauld H."/>
            <person name="Berriman M."/>
            <person name="Murphy L."/>
            <person name="Yeats C.A."/>
            <person name="Weir W."/>
            <person name="Kerhornou A."/>
            <person name="Aslett M."/>
            <person name="Bishop R."/>
            <person name="Bouchier C."/>
            <person name="Cochet M."/>
            <person name="Coulson R.M.R."/>
            <person name="Cronin A."/>
            <person name="de Villiers E.P."/>
            <person name="Fraser A."/>
            <person name="Fosker N."/>
            <person name="Gardner M."/>
            <person name="Goble A."/>
            <person name="Griffiths-Jones S."/>
            <person name="Harris D.E."/>
            <person name="Katzer F."/>
            <person name="Larke N."/>
            <person name="Lord A."/>
            <person name="Maser P."/>
            <person name="McKellar S."/>
            <person name="Mooney P."/>
            <person name="Morton F."/>
            <person name="Nene V."/>
            <person name="O'Neil S."/>
            <person name="Price C."/>
            <person name="Quail M.A."/>
            <person name="Rabbinowitsch E."/>
            <person name="Rawlings N.D."/>
            <person name="Rutter S."/>
            <person name="Saunders D."/>
            <person name="Seeger K."/>
            <person name="Shah T."/>
            <person name="Squares R."/>
            <person name="Squares S."/>
            <person name="Tivey A."/>
            <person name="Walker A.R."/>
            <person name="Woodward J."/>
            <person name="Dobbelaere D.A.E."/>
            <person name="Langsley G."/>
            <person name="Rajandream M.A."/>
            <person name="McKeever D."/>
            <person name="Shiels B."/>
            <person name="Tait A."/>
            <person name="Barrell B.G."/>
            <person name="Hall N."/>
        </authorList>
    </citation>
    <scope>NUCLEOTIDE SEQUENCE [LARGE SCALE GENOMIC DNA]</scope>
    <source>
        <strain evidence="2">Ankara</strain>
    </source>
</reference>
<dbReference type="eggNOG" id="ENOG502TMXA">
    <property type="taxonomic scope" value="Eukaryota"/>
</dbReference>
<dbReference type="VEuPathDB" id="PiroplasmaDB:TA15880"/>
<organism evidence="1 2">
    <name type="scientific">Theileria annulata</name>
    <dbReference type="NCBI Taxonomy" id="5874"/>
    <lineage>
        <taxon>Eukaryota</taxon>
        <taxon>Sar</taxon>
        <taxon>Alveolata</taxon>
        <taxon>Apicomplexa</taxon>
        <taxon>Aconoidasida</taxon>
        <taxon>Piroplasmida</taxon>
        <taxon>Theileriidae</taxon>
        <taxon>Theileria</taxon>
    </lineage>
</organism>
<sequence length="405" mass="47730">MYLLKPNRICFSGLYNNKFKTKIGFFSPSKTFNEVRTDYSKLTVQNSIDSDGNLKNSNIINYGIFVPKDSLKLELLNRKQIKLSNRQKCSFSISTFHNDLFRIQRFPKNKAYVTQFKRWFRRGSNILLLSDNVFAKIPKVQMIIHYDLPGTLDIFAKRLAPTKCNLFFYGKTDKLFMAQLHNYLKVIIEDWTLPSTKSVVESFLNQLEEIFTGKNDTANECSPDTEQLQINEEVNKTESCLPEEENQKLKKELSTVDNKIKIFENFDKKSLLASLLYMIHNKFKDNKIRQYLIYDPKFKLFKTREMLIKYLKDNEVPYSSVNLSKNGFVVESLSEISLPFSTPVMKYKKFTTHINKLRKLIRKSYLSSALGRRYHTSTLVSFIFRKYFKKLVKDHERRIISKLKL</sequence>
<dbReference type="OMA" id="MIIHYDL"/>